<evidence type="ECO:0000256" key="1">
    <source>
        <dbReference type="SAM" id="Phobius"/>
    </source>
</evidence>
<comment type="caution">
    <text evidence="2">The sequence shown here is derived from an EMBL/GenBank/DDBJ whole genome shotgun (WGS) entry which is preliminary data.</text>
</comment>
<evidence type="ECO:0000313" key="2">
    <source>
        <dbReference type="EMBL" id="OGY12805.1"/>
    </source>
</evidence>
<feature type="transmembrane region" description="Helical" evidence="1">
    <location>
        <begin position="85"/>
        <end position="104"/>
    </location>
</feature>
<evidence type="ECO:0000313" key="3">
    <source>
        <dbReference type="Proteomes" id="UP000178659"/>
    </source>
</evidence>
<name>A0A1G1VBK0_9BACT</name>
<protein>
    <submittedName>
        <fullName evidence="2">Uncharacterized protein</fullName>
    </submittedName>
</protein>
<accession>A0A1G1VBK0</accession>
<feature type="transmembrane region" description="Helical" evidence="1">
    <location>
        <begin position="44"/>
        <end position="64"/>
    </location>
</feature>
<feature type="transmembrane region" description="Helical" evidence="1">
    <location>
        <begin position="116"/>
        <end position="136"/>
    </location>
</feature>
<sequence length="193" mass="22621">MRNLVNTLRDRWWQLATVANAVIFVLALIRLTMIPDLIAVADKYVIWVLVLTGVGTLIMVSPLLHRYNDEDQTLNRYHEDKDNATALLLMTIWSTIAIPVWWTYSYLYFGDPDWNIKVFVPLASAVFLWFGIRLGLTIAGRRNTSRMYQIYHDRVMKERQDATFEAEVERRLRARMQARERNPDKPPTPPLDN</sequence>
<organism evidence="2 3">
    <name type="scientific">Candidatus Blackburnbacteria bacterium RIFCSPLOWO2_01_FULL_40_20</name>
    <dbReference type="NCBI Taxonomy" id="1797519"/>
    <lineage>
        <taxon>Bacteria</taxon>
        <taxon>Candidatus Blackburniibacteriota</taxon>
    </lineage>
</organism>
<keyword evidence="1" id="KW-0472">Membrane</keyword>
<reference evidence="2 3" key="1">
    <citation type="journal article" date="2016" name="Nat. Commun.">
        <title>Thousands of microbial genomes shed light on interconnected biogeochemical processes in an aquifer system.</title>
        <authorList>
            <person name="Anantharaman K."/>
            <person name="Brown C.T."/>
            <person name="Hug L.A."/>
            <person name="Sharon I."/>
            <person name="Castelle C.J."/>
            <person name="Probst A.J."/>
            <person name="Thomas B.C."/>
            <person name="Singh A."/>
            <person name="Wilkins M.J."/>
            <person name="Karaoz U."/>
            <person name="Brodie E.L."/>
            <person name="Williams K.H."/>
            <person name="Hubbard S.S."/>
            <person name="Banfield J.F."/>
        </authorList>
    </citation>
    <scope>NUCLEOTIDE SEQUENCE [LARGE SCALE GENOMIC DNA]</scope>
</reference>
<feature type="transmembrane region" description="Helical" evidence="1">
    <location>
        <begin position="12"/>
        <end position="32"/>
    </location>
</feature>
<keyword evidence="1" id="KW-0812">Transmembrane</keyword>
<keyword evidence="1" id="KW-1133">Transmembrane helix</keyword>
<dbReference type="AlphaFoldDB" id="A0A1G1VBK0"/>
<proteinExistence type="predicted"/>
<gene>
    <name evidence="2" type="ORF">A3A77_02925</name>
</gene>
<dbReference type="Proteomes" id="UP000178659">
    <property type="component" value="Unassembled WGS sequence"/>
</dbReference>
<dbReference type="EMBL" id="MHCC01000024">
    <property type="protein sequence ID" value="OGY12805.1"/>
    <property type="molecule type" value="Genomic_DNA"/>
</dbReference>